<evidence type="ECO:0000256" key="2">
    <source>
        <dbReference type="ARBA" id="ARBA00022692"/>
    </source>
</evidence>
<evidence type="ECO:0000313" key="11">
    <source>
        <dbReference type="Proteomes" id="UP000077755"/>
    </source>
</evidence>
<reference evidence="10" key="1">
    <citation type="journal article" date="2016" name="Nat. Genet.">
        <title>A high-quality carrot genome assembly provides new insights into carotenoid accumulation and asterid genome evolution.</title>
        <authorList>
            <person name="Iorizzo M."/>
            <person name="Ellison S."/>
            <person name="Senalik D."/>
            <person name="Zeng P."/>
            <person name="Satapoomin P."/>
            <person name="Huang J."/>
            <person name="Bowman M."/>
            <person name="Iovene M."/>
            <person name="Sanseverino W."/>
            <person name="Cavagnaro P."/>
            <person name="Yildiz M."/>
            <person name="Macko-Podgorni A."/>
            <person name="Moranska E."/>
            <person name="Grzebelus E."/>
            <person name="Grzebelus D."/>
            <person name="Ashrafi H."/>
            <person name="Zheng Z."/>
            <person name="Cheng S."/>
            <person name="Spooner D."/>
            <person name="Van Deynze A."/>
            <person name="Simon P."/>
        </authorList>
    </citation>
    <scope>NUCLEOTIDE SEQUENCE</scope>
    <source>
        <tissue evidence="10">Leaf</tissue>
    </source>
</reference>
<gene>
    <name evidence="10" type="ORF">DCAR_0205679</name>
</gene>
<dbReference type="PROSITE" id="PS50297">
    <property type="entry name" value="ANK_REP_REGION"/>
    <property type="match status" value="1"/>
</dbReference>
<keyword evidence="3" id="KW-0677">Repeat</keyword>
<dbReference type="SUPFAM" id="SSF48403">
    <property type="entry name" value="Ankyrin repeat"/>
    <property type="match status" value="1"/>
</dbReference>
<evidence type="ECO:0000256" key="7">
    <source>
        <dbReference type="PROSITE-ProRule" id="PRU00023"/>
    </source>
</evidence>
<dbReference type="PANTHER" id="PTHR24186:SF50">
    <property type="entry name" value="ANKYRIN REPEAT-CONTAINING PROTEIN ITN1-LIKE ISOFORM X1"/>
    <property type="match status" value="1"/>
</dbReference>
<dbReference type="Pfam" id="PF13962">
    <property type="entry name" value="PGG"/>
    <property type="match status" value="1"/>
</dbReference>
<keyword evidence="2 8" id="KW-0812">Transmembrane</keyword>
<evidence type="ECO:0000256" key="5">
    <source>
        <dbReference type="ARBA" id="ARBA00023043"/>
    </source>
</evidence>
<evidence type="ECO:0000259" key="9">
    <source>
        <dbReference type="Pfam" id="PF13962"/>
    </source>
</evidence>
<keyword evidence="5 7" id="KW-0040">ANK repeat</keyword>
<evidence type="ECO:0000256" key="6">
    <source>
        <dbReference type="ARBA" id="ARBA00023136"/>
    </source>
</evidence>
<keyword evidence="11" id="KW-1185">Reference proteome</keyword>
<dbReference type="InterPro" id="IPR036770">
    <property type="entry name" value="Ankyrin_rpt-contain_sf"/>
</dbReference>
<feature type="transmembrane region" description="Helical" evidence="8">
    <location>
        <begin position="436"/>
        <end position="455"/>
    </location>
</feature>
<dbReference type="InterPro" id="IPR026961">
    <property type="entry name" value="PGG_dom"/>
</dbReference>
<evidence type="ECO:0000256" key="4">
    <source>
        <dbReference type="ARBA" id="ARBA00022989"/>
    </source>
</evidence>
<feature type="transmembrane region" description="Helical" evidence="8">
    <location>
        <begin position="519"/>
        <end position="539"/>
    </location>
</feature>
<feature type="domain" description="PGG" evidence="9">
    <location>
        <begin position="426"/>
        <end position="538"/>
    </location>
</feature>
<organism evidence="10 11">
    <name type="scientific">Daucus carota subsp. sativus</name>
    <name type="common">Carrot</name>
    <dbReference type="NCBI Taxonomy" id="79200"/>
    <lineage>
        <taxon>Eukaryota</taxon>
        <taxon>Viridiplantae</taxon>
        <taxon>Streptophyta</taxon>
        <taxon>Embryophyta</taxon>
        <taxon>Tracheophyta</taxon>
        <taxon>Spermatophyta</taxon>
        <taxon>Magnoliopsida</taxon>
        <taxon>eudicotyledons</taxon>
        <taxon>Gunneridae</taxon>
        <taxon>Pentapetalae</taxon>
        <taxon>asterids</taxon>
        <taxon>campanulids</taxon>
        <taxon>Apiales</taxon>
        <taxon>Apiaceae</taxon>
        <taxon>Apioideae</taxon>
        <taxon>Scandiceae</taxon>
        <taxon>Daucinae</taxon>
        <taxon>Daucus</taxon>
        <taxon>Daucus sect. Daucus</taxon>
    </lineage>
</organism>
<comment type="subcellular location">
    <subcellularLocation>
        <location evidence="1">Membrane</location>
        <topology evidence="1">Multi-pass membrane protein</topology>
    </subcellularLocation>
</comment>
<dbReference type="Pfam" id="PF00023">
    <property type="entry name" value="Ank"/>
    <property type="match status" value="1"/>
</dbReference>
<feature type="repeat" description="ANK" evidence="7">
    <location>
        <begin position="121"/>
        <end position="144"/>
    </location>
</feature>
<dbReference type="Proteomes" id="UP000077755">
    <property type="component" value="Chromosome 2"/>
</dbReference>
<reference evidence="10" key="2">
    <citation type="submission" date="2022-03" db="EMBL/GenBank/DDBJ databases">
        <title>Draft title - Genomic analysis of global carrot germplasm unveils the trajectory of domestication and the origin of high carotenoid orange carrot.</title>
        <authorList>
            <person name="Iorizzo M."/>
            <person name="Ellison S."/>
            <person name="Senalik D."/>
            <person name="Macko-Podgorni A."/>
            <person name="Grzebelus D."/>
            <person name="Bostan H."/>
            <person name="Rolling W."/>
            <person name="Curaba J."/>
            <person name="Simon P."/>
        </authorList>
    </citation>
    <scope>NUCLEOTIDE SEQUENCE</scope>
    <source>
        <tissue evidence="10">Leaf</tissue>
    </source>
</reference>
<proteinExistence type="predicted"/>
<dbReference type="Gene3D" id="1.25.40.20">
    <property type="entry name" value="Ankyrin repeat-containing domain"/>
    <property type="match status" value="3"/>
</dbReference>
<feature type="transmembrane region" description="Helical" evidence="8">
    <location>
        <begin position="545"/>
        <end position="565"/>
    </location>
</feature>
<sequence length="578" mass="64488">MDLNTLYDAAIAGDADAIAKLELKADRLDKDRRTILHTESINGNTDRVRFILKQFAHKNLLVELENQQKTALTWAAYYGRTQVAEVLIDAARHLQYSSSASDNPFTSLQAFLRHADSWLNTALHLAAEMGHASVVKLLVEADSSDAHLQNLVGKTPLYLAAEEGYNDIVEIICTTCTAPSLDGPRGSTALHAALQAALKNVHKDSVLGLLKWRKHLVTFAEVDGWTPLHYAAYHEFVSILGPLIEAQKDVGYQFVYGDTVSTPFHVAVEHGYTSTVIQLVKLWPSTSSAYTAVNKNSRNILHLAAAKNNKHMVQGILKYCPQKYKDQLLQQQDVNGDTPLHLLISNGCFVPELIEHKGLNTMVKNKKSWTPRDMLYFKDDIIAEQDTDILESSVLPSKREKKDFIFDKYTKILIDEKNAQMKKDLERYKKRTNTQIVVSALITTVTFTVGFTMPGGLHQSGEVDEGLVILSKKTAFNAFMVSDALALLLSTCSLFLYFLESMYEDPHQVSKLNAASTGLNIVSVMAMMLTFITGTYVVLSHSPAIAITVCLIGSFFFLFIIVLLIKMIYDRHVKRNAD</sequence>
<dbReference type="InterPro" id="IPR002110">
    <property type="entry name" value="Ankyrin_rpt"/>
</dbReference>
<dbReference type="PANTHER" id="PTHR24186">
    <property type="entry name" value="PROTEIN PHOSPHATASE 1 REGULATORY SUBUNIT"/>
    <property type="match status" value="1"/>
</dbReference>
<dbReference type="EMBL" id="CP093344">
    <property type="protein sequence ID" value="WOG86473.1"/>
    <property type="molecule type" value="Genomic_DNA"/>
</dbReference>
<keyword evidence="6 8" id="KW-0472">Membrane</keyword>
<dbReference type="GO" id="GO:0005886">
    <property type="term" value="C:plasma membrane"/>
    <property type="evidence" value="ECO:0007669"/>
    <property type="project" value="TreeGrafter"/>
</dbReference>
<evidence type="ECO:0000256" key="1">
    <source>
        <dbReference type="ARBA" id="ARBA00004141"/>
    </source>
</evidence>
<evidence type="ECO:0000256" key="8">
    <source>
        <dbReference type="SAM" id="Phobius"/>
    </source>
</evidence>
<accession>A0AAF1AKX8</accession>
<dbReference type="SMART" id="SM00248">
    <property type="entry name" value="ANK"/>
    <property type="match status" value="8"/>
</dbReference>
<dbReference type="PROSITE" id="PS50088">
    <property type="entry name" value="ANK_REPEAT"/>
    <property type="match status" value="1"/>
</dbReference>
<name>A0AAF1AKX8_DAUCS</name>
<evidence type="ECO:0000256" key="3">
    <source>
        <dbReference type="ARBA" id="ARBA00022737"/>
    </source>
</evidence>
<feature type="transmembrane region" description="Helical" evidence="8">
    <location>
        <begin position="475"/>
        <end position="499"/>
    </location>
</feature>
<keyword evidence="4 8" id="KW-1133">Transmembrane helix</keyword>
<dbReference type="Pfam" id="PF12796">
    <property type="entry name" value="Ank_2"/>
    <property type="match status" value="2"/>
</dbReference>
<protein>
    <recommendedName>
        <fullName evidence="9">PGG domain-containing protein</fullName>
    </recommendedName>
</protein>
<evidence type="ECO:0000313" key="10">
    <source>
        <dbReference type="EMBL" id="WOG86473.1"/>
    </source>
</evidence>
<dbReference type="AlphaFoldDB" id="A0AAF1AKX8"/>